<protein>
    <recommendedName>
        <fullName evidence="2">F-box domain-containing protein</fullName>
    </recommendedName>
</protein>
<evidence type="ECO:0000256" key="1">
    <source>
        <dbReference type="SAM" id="MobiDB-lite"/>
    </source>
</evidence>
<dbReference type="InterPro" id="IPR001810">
    <property type="entry name" value="F-box_dom"/>
</dbReference>
<dbReference type="AlphaFoldDB" id="V2XUM5"/>
<dbReference type="OrthoDB" id="2884925at2759"/>
<dbReference type="SUPFAM" id="SSF81383">
    <property type="entry name" value="F-box domain"/>
    <property type="match status" value="1"/>
</dbReference>
<dbReference type="SMART" id="SM00256">
    <property type="entry name" value="FBOX"/>
    <property type="match status" value="1"/>
</dbReference>
<name>V2XUM5_MONRO</name>
<proteinExistence type="predicted"/>
<feature type="domain" description="F-box" evidence="2">
    <location>
        <begin position="20"/>
        <end position="60"/>
    </location>
</feature>
<dbReference type="HOGENOM" id="CLU_024199_2_1_1"/>
<dbReference type="InterPro" id="IPR036047">
    <property type="entry name" value="F-box-like_dom_sf"/>
</dbReference>
<sequence>MVNSSPRLTPEVQLVPIYLLNDDLLLVIFHLLDLKDRIRITHVSRRLRQIGMDSSLLWTAPDFTLPELASEMLLRSKSAPLSIIVPNGDRPVDGDLLWDAIEQRMDVIQLLHLELEHEQRDQTAQDMRERLVAPGAALMFLSIISPYPLPRNYHKNNAPALKSLKLEVPFTSWSWKSPMLQENLTFLSLDNTAGPQRYGCVSGLHDALNKMSHLQVLRISDCLPRGEPTPRTSAHLPHLCRLTLISIGTQDSYNILTTLSFPSSTAVFVHGGFLVPQDKDQALKAMEAAIIYMFPAGDSVVDSLQLGLADMTIFQLKAWTETLYFGSDAPHIPPRLCLQMKWFIPPDEFYSDTVIKAAIEVLPLQQLRFLDMRVADGIVDDSIVPKFGPLPKLSCIMAEGESGHDFVGVFEDWGALSEPMAESGVGMVFPALETFAVRGLDFSVDYCYDRLLDALEQRSRRGRKLQGLWVRESINFFEHSVDEFEEVVENVVWDGVEITPEDSGSDVADDERVDPGDGEDELDDDDF</sequence>
<keyword evidence="4" id="KW-1185">Reference proteome</keyword>
<dbReference type="Pfam" id="PF12937">
    <property type="entry name" value="F-box-like"/>
    <property type="match status" value="1"/>
</dbReference>
<organism evidence="3 4">
    <name type="scientific">Moniliophthora roreri (strain MCA 2997)</name>
    <name type="common">Cocoa frosty pod rot fungus</name>
    <name type="synonym">Crinipellis roreri</name>
    <dbReference type="NCBI Taxonomy" id="1381753"/>
    <lineage>
        <taxon>Eukaryota</taxon>
        <taxon>Fungi</taxon>
        <taxon>Dikarya</taxon>
        <taxon>Basidiomycota</taxon>
        <taxon>Agaricomycotina</taxon>
        <taxon>Agaricomycetes</taxon>
        <taxon>Agaricomycetidae</taxon>
        <taxon>Agaricales</taxon>
        <taxon>Marasmiineae</taxon>
        <taxon>Marasmiaceae</taxon>
        <taxon>Moniliophthora</taxon>
    </lineage>
</organism>
<accession>V2XUM5</accession>
<evidence type="ECO:0000259" key="2">
    <source>
        <dbReference type="SMART" id="SM00256"/>
    </source>
</evidence>
<reference evidence="3 4" key="1">
    <citation type="journal article" date="2014" name="BMC Genomics">
        <title>Genome and secretome analysis of the hemibiotrophic fungal pathogen, Moniliophthora roreri, which causes frosty pod rot disease of cacao: mechanisms of the biotrophic and necrotrophic phases.</title>
        <authorList>
            <person name="Meinhardt L.W."/>
            <person name="Costa G.G.L."/>
            <person name="Thomazella D.P.T."/>
            <person name="Teixeira P.J.P.L."/>
            <person name="Carazzolle M.F."/>
            <person name="Schuster S.C."/>
            <person name="Carlson J.E."/>
            <person name="Guiltinan M.J."/>
            <person name="Mieczkowski P."/>
            <person name="Farmer A."/>
            <person name="Ramaraj T."/>
            <person name="Crozier J."/>
            <person name="Davis R.E."/>
            <person name="Shao J."/>
            <person name="Melnick R.L."/>
            <person name="Pereira G.A.G."/>
            <person name="Bailey B.A."/>
        </authorList>
    </citation>
    <scope>NUCLEOTIDE SEQUENCE [LARGE SCALE GENOMIC DNA]</scope>
    <source>
        <strain evidence="3 4">MCA 2997</strain>
    </source>
</reference>
<dbReference type="EMBL" id="AWSO01000052">
    <property type="protein sequence ID" value="ESK96225.1"/>
    <property type="molecule type" value="Genomic_DNA"/>
</dbReference>
<feature type="compositionally biased region" description="Acidic residues" evidence="1">
    <location>
        <begin position="499"/>
        <end position="527"/>
    </location>
</feature>
<comment type="caution">
    <text evidence="3">The sequence shown here is derived from an EMBL/GenBank/DDBJ whole genome shotgun (WGS) entry which is preliminary data.</text>
</comment>
<dbReference type="KEGG" id="mrr:Moror_7215"/>
<evidence type="ECO:0000313" key="4">
    <source>
        <dbReference type="Proteomes" id="UP000017559"/>
    </source>
</evidence>
<dbReference type="Gene3D" id="1.20.1280.50">
    <property type="match status" value="1"/>
</dbReference>
<dbReference type="Proteomes" id="UP000017559">
    <property type="component" value="Unassembled WGS sequence"/>
</dbReference>
<gene>
    <name evidence="3" type="ORF">Moror_7215</name>
</gene>
<feature type="region of interest" description="Disordered" evidence="1">
    <location>
        <begin position="498"/>
        <end position="527"/>
    </location>
</feature>
<dbReference type="SUPFAM" id="SSF52047">
    <property type="entry name" value="RNI-like"/>
    <property type="match status" value="1"/>
</dbReference>
<evidence type="ECO:0000313" key="3">
    <source>
        <dbReference type="EMBL" id="ESK96225.1"/>
    </source>
</evidence>